<evidence type="ECO:0000313" key="4">
    <source>
        <dbReference type="Proteomes" id="UP000199340"/>
    </source>
</evidence>
<keyword evidence="1" id="KW-1133">Transmembrane helix</keyword>
<dbReference type="Pfam" id="PF02517">
    <property type="entry name" value="Rce1-like"/>
    <property type="match status" value="1"/>
</dbReference>
<dbReference type="GO" id="GO:0080120">
    <property type="term" value="P:CAAX-box protein maturation"/>
    <property type="evidence" value="ECO:0007669"/>
    <property type="project" value="UniProtKB-ARBA"/>
</dbReference>
<keyword evidence="1" id="KW-0812">Transmembrane</keyword>
<feature type="transmembrane region" description="Helical" evidence="1">
    <location>
        <begin position="114"/>
        <end position="131"/>
    </location>
</feature>
<sequence>MKLPAQYAPLSAYAAPARDRSELWRLGAGIGLIVMLALTMATAFGALMGAVLPPAIYAAYVELTSAGPGEILFLLFGFSFFLIPTLVCVDILHGRQPLTLLGRPMLALWQARRVAGALILLYLVLWVLPPWDGSGLQPGLDTRVWIALMPLGLLAVLVQVSTEEVIFRGYILQQLAARYTHPAIWMVAPSVLFGALHHDPALGGNSIWLMASATLFGIAASDLTARSGSLGPAIALHLVNNASAFLLIAGQEELGDLALWIWPVDMTDPAQMRGIMMIDTGVLLCGWLAARVALRR</sequence>
<evidence type="ECO:0000256" key="1">
    <source>
        <dbReference type="SAM" id="Phobius"/>
    </source>
</evidence>
<name>A0A1G8P1E1_9RHOB</name>
<dbReference type="InterPro" id="IPR052710">
    <property type="entry name" value="CAAX_protease"/>
</dbReference>
<dbReference type="InterPro" id="IPR003675">
    <property type="entry name" value="Rce1/LyrA-like_dom"/>
</dbReference>
<feature type="domain" description="CAAX prenyl protease 2/Lysostaphin resistance protein A-like" evidence="2">
    <location>
        <begin position="148"/>
        <end position="242"/>
    </location>
</feature>
<evidence type="ECO:0000259" key="2">
    <source>
        <dbReference type="Pfam" id="PF02517"/>
    </source>
</evidence>
<reference evidence="3 4" key="1">
    <citation type="submission" date="2016-10" db="EMBL/GenBank/DDBJ databases">
        <authorList>
            <person name="de Groot N.N."/>
        </authorList>
    </citation>
    <scope>NUCLEOTIDE SEQUENCE [LARGE SCALE GENOMIC DNA]</scope>
    <source>
        <strain evidence="3 4">DSM 28010</strain>
    </source>
</reference>
<dbReference type="EMBL" id="FNEB01000006">
    <property type="protein sequence ID" value="SDI86036.1"/>
    <property type="molecule type" value="Genomic_DNA"/>
</dbReference>
<feature type="transmembrane region" description="Helical" evidence="1">
    <location>
        <begin position="233"/>
        <end position="250"/>
    </location>
</feature>
<feature type="transmembrane region" description="Helical" evidence="1">
    <location>
        <begin position="202"/>
        <end position="221"/>
    </location>
</feature>
<organism evidence="3 4">
    <name type="scientific">Lutimaribacter saemankumensis</name>
    <dbReference type="NCBI Taxonomy" id="490829"/>
    <lineage>
        <taxon>Bacteria</taxon>
        <taxon>Pseudomonadati</taxon>
        <taxon>Pseudomonadota</taxon>
        <taxon>Alphaproteobacteria</taxon>
        <taxon>Rhodobacterales</taxon>
        <taxon>Roseobacteraceae</taxon>
        <taxon>Lutimaribacter</taxon>
    </lineage>
</organism>
<dbReference type="Proteomes" id="UP000199340">
    <property type="component" value="Unassembled WGS sequence"/>
</dbReference>
<accession>A0A1G8P1E1</accession>
<dbReference type="PANTHER" id="PTHR36435:SF1">
    <property type="entry name" value="CAAX AMINO TERMINAL PROTEASE FAMILY PROTEIN"/>
    <property type="match status" value="1"/>
</dbReference>
<dbReference type="AlphaFoldDB" id="A0A1G8P1E1"/>
<feature type="transmembrane region" description="Helical" evidence="1">
    <location>
        <begin position="179"/>
        <end position="196"/>
    </location>
</feature>
<evidence type="ECO:0000313" key="3">
    <source>
        <dbReference type="EMBL" id="SDI86036.1"/>
    </source>
</evidence>
<dbReference type="GO" id="GO:0004175">
    <property type="term" value="F:endopeptidase activity"/>
    <property type="evidence" value="ECO:0007669"/>
    <property type="project" value="UniProtKB-ARBA"/>
</dbReference>
<dbReference type="OrthoDB" id="7171777at2"/>
<keyword evidence="1" id="KW-0472">Membrane</keyword>
<dbReference type="STRING" id="490829.SAMN05421850_10634"/>
<protein>
    <recommendedName>
        <fullName evidence="2">CAAX prenyl protease 2/Lysostaphin resistance protein A-like domain-containing protein</fullName>
    </recommendedName>
</protein>
<dbReference type="RefSeq" id="WP_090028928.1">
    <property type="nucleotide sequence ID" value="NZ_FNEB01000006.1"/>
</dbReference>
<dbReference type="PANTHER" id="PTHR36435">
    <property type="entry name" value="SLR1288 PROTEIN"/>
    <property type="match status" value="1"/>
</dbReference>
<gene>
    <name evidence="3" type="ORF">SAMN05421850_10634</name>
</gene>
<proteinExistence type="predicted"/>
<feature type="transmembrane region" description="Helical" evidence="1">
    <location>
        <begin position="143"/>
        <end position="167"/>
    </location>
</feature>
<keyword evidence="4" id="KW-1185">Reference proteome</keyword>
<feature type="transmembrane region" description="Helical" evidence="1">
    <location>
        <begin position="71"/>
        <end position="93"/>
    </location>
</feature>
<feature type="transmembrane region" description="Helical" evidence="1">
    <location>
        <begin position="26"/>
        <end position="51"/>
    </location>
</feature>
<feature type="transmembrane region" description="Helical" evidence="1">
    <location>
        <begin position="270"/>
        <end position="290"/>
    </location>
</feature>